<evidence type="ECO:0000313" key="2">
    <source>
        <dbReference type="EMBL" id="VAW43603.1"/>
    </source>
</evidence>
<dbReference type="PANTHER" id="PTHR12697">
    <property type="entry name" value="PBS LYASE HEAT-LIKE PROTEIN"/>
    <property type="match status" value="1"/>
</dbReference>
<name>A0A3B0VTY1_9ZZZZ</name>
<dbReference type="PROSITE" id="PS50077">
    <property type="entry name" value="HEAT_REPEAT"/>
    <property type="match status" value="1"/>
</dbReference>
<evidence type="ECO:0008006" key="3">
    <source>
        <dbReference type="Google" id="ProtNLM"/>
    </source>
</evidence>
<dbReference type="GO" id="GO:0016491">
    <property type="term" value="F:oxidoreductase activity"/>
    <property type="evidence" value="ECO:0007669"/>
    <property type="project" value="TreeGrafter"/>
</dbReference>
<dbReference type="InterPro" id="IPR011989">
    <property type="entry name" value="ARM-like"/>
</dbReference>
<dbReference type="Pfam" id="PF13646">
    <property type="entry name" value="HEAT_2"/>
    <property type="match status" value="2"/>
</dbReference>
<dbReference type="InterPro" id="IPR016024">
    <property type="entry name" value="ARM-type_fold"/>
</dbReference>
<dbReference type="SUPFAM" id="SSF48371">
    <property type="entry name" value="ARM repeat"/>
    <property type="match status" value="1"/>
</dbReference>
<dbReference type="PANTHER" id="PTHR12697:SF5">
    <property type="entry name" value="DEOXYHYPUSINE HYDROXYLASE"/>
    <property type="match status" value="1"/>
</dbReference>
<gene>
    <name evidence="2" type="ORF">MNBD_CHLOROFLEXI01-3992</name>
</gene>
<sequence>MKENQEPFDTVLDEILHAEPLPIHQLYRLSDMAAEEWAAFEGGLAALPDERRQVIVRHLADISEDNFVVDFSPIFVHCLADGMPDVRRAALDGLWDSTDLKLIPTMTQLMQSDADGEVRTAAAAALGHYLLLAEWGQLPEHILPSLVETMLTEYDNVETAVSIRRVLLEAVGASSHPRVNTLIEEAYENSDPAMQLSAVFAMGSSADRRWSGTILDEMESPYEEMQAEAARAAGTIGSSDFVPLLAELAYDADLTIRIAAIVSLGQIGGDEVQHLLGNMLDDSEVQEQDQVLETVEDALEESTSLAGDINFADSPFDDNA</sequence>
<evidence type="ECO:0000256" key="1">
    <source>
        <dbReference type="ARBA" id="ARBA00045876"/>
    </source>
</evidence>
<accession>A0A3B0VTY1</accession>
<dbReference type="InterPro" id="IPR004155">
    <property type="entry name" value="PBS_lyase_HEAT"/>
</dbReference>
<protein>
    <recommendedName>
        <fullName evidence="3">FOG: HEAT repeat</fullName>
    </recommendedName>
</protein>
<reference evidence="2" key="1">
    <citation type="submission" date="2018-06" db="EMBL/GenBank/DDBJ databases">
        <authorList>
            <person name="Zhirakovskaya E."/>
        </authorList>
    </citation>
    <scope>NUCLEOTIDE SEQUENCE</scope>
</reference>
<organism evidence="2">
    <name type="scientific">hydrothermal vent metagenome</name>
    <dbReference type="NCBI Taxonomy" id="652676"/>
    <lineage>
        <taxon>unclassified sequences</taxon>
        <taxon>metagenomes</taxon>
        <taxon>ecological metagenomes</taxon>
    </lineage>
</organism>
<dbReference type="SMART" id="SM00567">
    <property type="entry name" value="EZ_HEAT"/>
    <property type="match status" value="3"/>
</dbReference>
<comment type="function">
    <text evidence="1">Catalyzes the hydroxylation of the N(6)-(4-aminobutyl)-L-lysine intermediate produced by deoxyhypusine synthase/DHPS on a critical lysine of the eukaryotic translation initiation factor 5A/eIF-5A. This is the second step of the post-translational modification of that lysine into an unusual amino acid residue named hypusine. Hypusination is unique to mature eIF-5A factor and is essential for its function.</text>
</comment>
<dbReference type="Gene3D" id="1.25.10.10">
    <property type="entry name" value="Leucine-rich Repeat Variant"/>
    <property type="match status" value="2"/>
</dbReference>
<dbReference type="InterPro" id="IPR021133">
    <property type="entry name" value="HEAT_type_2"/>
</dbReference>
<proteinExistence type="predicted"/>
<dbReference type="EMBL" id="UOEU01001120">
    <property type="protein sequence ID" value="VAW43603.1"/>
    <property type="molecule type" value="Genomic_DNA"/>
</dbReference>
<dbReference type="AlphaFoldDB" id="A0A3B0VTY1"/>